<sequence>MMSVSDILQLVALCAVIFFPLGYAARHSVRRLTALVRPIFFKPRYLKPVGTLHRRTDVKADQQHD</sequence>
<dbReference type="Pfam" id="PF11120">
    <property type="entry name" value="CBP_BcsF"/>
    <property type="match status" value="1"/>
</dbReference>
<dbReference type="PATRIC" id="fig|1656095.3.peg.3931"/>
<accession>A0A0J8VH39</accession>
<evidence type="ECO:0000313" key="1">
    <source>
        <dbReference type="EMBL" id="KMV32556.1"/>
    </source>
</evidence>
<protein>
    <submittedName>
        <fullName evidence="1">Membrane protein</fullName>
    </submittedName>
</protein>
<dbReference type="InterPro" id="IPR019995">
    <property type="entry name" value="Cellulose_BcsF/YhjT"/>
</dbReference>
<evidence type="ECO:0000313" key="2">
    <source>
        <dbReference type="Proteomes" id="UP000037315"/>
    </source>
</evidence>
<dbReference type="STRING" id="1121863.GCA_000621185_03419"/>
<dbReference type="NCBIfam" id="TIGR03493">
    <property type="entry name" value="cellullose_BcsF"/>
    <property type="match status" value="1"/>
</dbReference>
<dbReference type="OrthoDB" id="6469731at2"/>
<gene>
    <name evidence="1" type="ORF">ACH50_21260</name>
</gene>
<keyword evidence="2" id="KW-1185">Reference proteome</keyword>
<reference evidence="1 2" key="1">
    <citation type="submission" date="2015-06" db="EMBL/GenBank/DDBJ databases">
        <title>Genome sequencing of Cronobacter sp. strain DJ34 isolated from petroleum contaminated sludge of Duliajan Oil Fields, Assam, India.</title>
        <authorList>
            <person name="Pal S."/>
            <person name="Banerjee T.D."/>
            <person name="Roy A."/>
            <person name="Sar P."/>
            <person name="Kazy S.K."/>
        </authorList>
    </citation>
    <scope>NUCLEOTIDE SEQUENCE [LARGE SCALE GENOMIC DNA]</scope>
    <source>
        <strain evidence="1 2">DJ34</strain>
    </source>
</reference>
<dbReference type="Proteomes" id="UP000037315">
    <property type="component" value="Unassembled WGS sequence"/>
</dbReference>
<dbReference type="AlphaFoldDB" id="A0A0J8VH39"/>
<proteinExistence type="predicted"/>
<dbReference type="RefSeq" id="WP_024560532.1">
    <property type="nucleotide sequence ID" value="NZ_LFEJ01000027.1"/>
</dbReference>
<organism evidence="1 2">
    <name type="scientific">Franconibacter pulveris</name>
    <dbReference type="NCBI Taxonomy" id="435910"/>
    <lineage>
        <taxon>Bacteria</taxon>
        <taxon>Pseudomonadati</taxon>
        <taxon>Pseudomonadota</taxon>
        <taxon>Gammaproteobacteria</taxon>
        <taxon>Enterobacterales</taxon>
        <taxon>Enterobacteriaceae</taxon>
        <taxon>Franconibacter</taxon>
    </lineage>
</organism>
<dbReference type="EMBL" id="LFEJ01000027">
    <property type="protein sequence ID" value="KMV32556.1"/>
    <property type="molecule type" value="Genomic_DNA"/>
</dbReference>
<name>A0A0J8VH39_9ENTR</name>
<comment type="caution">
    <text evidence="1">The sequence shown here is derived from an EMBL/GenBank/DDBJ whole genome shotgun (WGS) entry which is preliminary data.</text>
</comment>